<dbReference type="AlphaFoldDB" id="A0A6I4SLK3"/>
<name>A0A6I4SLK3_9SPHN</name>
<comment type="caution">
    <text evidence="2">The sequence shown here is derived from an EMBL/GenBank/DDBJ whole genome shotgun (WGS) entry which is preliminary data.</text>
</comment>
<dbReference type="InterPro" id="IPR036291">
    <property type="entry name" value="NAD(P)-bd_dom_sf"/>
</dbReference>
<feature type="domain" description="NAD(P)-binding" evidence="1">
    <location>
        <begin position="7"/>
        <end position="186"/>
    </location>
</feature>
<accession>A0A6I4SLK3</accession>
<reference evidence="2 3" key="1">
    <citation type="submission" date="2019-12" db="EMBL/GenBank/DDBJ databases">
        <title>Genomic-based taxomic classification of the family Erythrobacteraceae.</title>
        <authorList>
            <person name="Xu L."/>
        </authorList>
    </citation>
    <scope>NUCLEOTIDE SEQUENCE [LARGE SCALE GENOMIC DNA]</scope>
    <source>
        <strain evidence="2 3">JCM 17802</strain>
    </source>
</reference>
<dbReference type="EMBL" id="WTYS01000001">
    <property type="protein sequence ID" value="MXO56593.1"/>
    <property type="molecule type" value="Genomic_DNA"/>
</dbReference>
<dbReference type="SUPFAM" id="SSF51735">
    <property type="entry name" value="NAD(P)-binding Rossmann-fold domains"/>
    <property type="match status" value="1"/>
</dbReference>
<evidence type="ECO:0000313" key="3">
    <source>
        <dbReference type="Proteomes" id="UP000468943"/>
    </source>
</evidence>
<dbReference type="PANTHER" id="PTHR15020">
    <property type="entry name" value="FLAVIN REDUCTASE-RELATED"/>
    <property type="match status" value="1"/>
</dbReference>
<dbReference type="RefSeq" id="WP_160597775.1">
    <property type="nucleotide sequence ID" value="NZ_WTYS01000001.1"/>
</dbReference>
<dbReference type="Proteomes" id="UP000468943">
    <property type="component" value="Unassembled WGS sequence"/>
</dbReference>
<organism evidence="2 3">
    <name type="scientific">Pontixanthobacter gangjinensis</name>
    <dbReference type="NCBI Taxonomy" id="1028742"/>
    <lineage>
        <taxon>Bacteria</taxon>
        <taxon>Pseudomonadati</taxon>
        <taxon>Pseudomonadota</taxon>
        <taxon>Alphaproteobacteria</taxon>
        <taxon>Sphingomonadales</taxon>
        <taxon>Erythrobacteraceae</taxon>
        <taxon>Pontixanthobacter</taxon>
    </lineage>
</organism>
<dbReference type="Pfam" id="PF13460">
    <property type="entry name" value="NAD_binding_10"/>
    <property type="match status" value="1"/>
</dbReference>
<dbReference type="OrthoDB" id="9787292at2"/>
<dbReference type="Gene3D" id="3.40.50.720">
    <property type="entry name" value="NAD(P)-binding Rossmann-like Domain"/>
    <property type="match status" value="1"/>
</dbReference>
<dbReference type="CDD" id="cd05243">
    <property type="entry name" value="SDR_a5"/>
    <property type="match status" value="1"/>
</dbReference>
<proteinExistence type="predicted"/>
<evidence type="ECO:0000259" key="1">
    <source>
        <dbReference type="Pfam" id="PF13460"/>
    </source>
</evidence>
<protein>
    <submittedName>
        <fullName evidence="2">NAD(P)H-binding protein</fullName>
    </submittedName>
</protein>
<sequence length="199" mass="20966">MQILIAGATGNTGLRIVSQMTEQGHHPIAMVREGSDTAGLPTGTQTRAGDLTKISDDLCENIDAVIFAAGSGGGSGKEMTDKVDRDGAKALVDNAKKHGVNRFVMLSSFGAGDPDPESDLAHYMQAKHDADQHLKSSGLDYTILRPVALTEEDGDRHYVLGDEVDPNGEAARGDVAALLIRAVDDPDLLGKTLAMQSVE</sequence>
<keyword evidence="3" id="KW-1185">Reference proteome</keyword>
<dbReference type="PANTHER" id="PTHR15020:SF50">
    <property type="entry name" value="UPF0659 PROTEIN YMR090W"/>
    <property type="match status" value="1"/>
</dbReference>
<dbReference type="InterPro" id="IPR016040">
    <property type="entry name" value="NAD(P)-bd_dom"/>
</dbReference>
<gene>
    <name evidence="2" type="ORF">GRI36_06825</name>
</gene>
<evidence type="ECO:0000313" key="2">
    <source>
        <dbReference type="EMBL" id="MXO56593.1"/>
    </source>
</evidence>